<evidence type="ECO:0000313" key="2">
    <source>
        <dbReference type="Proteomes" id="UP000276991"/>
    </source>
</evidence>
<accession>A0A498SHA2</accession>
<evidence type="ECO:0000313" key="1">
    <source>
        <dbReference type="EMBL" id="VBB31140.1"/>
    </source>
</evidence>
<dbReference type="Proteomes" id="UP000276991">
    <property type="component" value="Unassembled WGS sequence"/>
</dbReference>
<protein>
    <submittedName>
        <fullName evidence="1">Uncharacterized protein</fullName>
    </submittedName>
</protein>
<keyword evidence="2" id="KW-1185">Reference proteome</keyword>
<organism evidence="1 2">
    <name type="scientific">Acanthocheilonema viteae</name>
    <name type="common">Filarial nematode worm</name>
    <name type="synonym">Dipetalonema viteae</name>
    <dbReference type="NCBI Taxonomy" id="6277"/>
    <lineage>
        <taxon>Eukaryota</taxon>
        <taxon>Metazoa</taxon>
        <taxon>Ecdysozoa</taxon>
        <taxon>Nematoda</taxon>
        <taxon>Chromadorea</taxon>
        <taxon>Rhabditida</taxon>
        <taxon>Spirurina</taxon>
        <taxon>Spiruromorpha</taxon>
        <taxon>Filarioidea</taxon>
        <taxon>Onchocercidae</taxon>
        <taxon>Acanthocheilonema</taxon>
    </lineage>
</organism>
<proteinExistence type="predicted"/>
<dbReference type="AlphaFoldDB" id="A0A498SHA2"/>
<gene>
    <name evidence="1" type="ORF">NAV_LOCUS5931</name>
</gene>
<reference evidence="1 2" key="1">
    <citation type="submission" date="2018-08" db="EMBL/GenBank/DDBJ databases">
        <authorList>
            <person name="Laetsch R D."/>
            <person name="Stevens L."/>
            <person name="Kumar S."/>
            <person name="Blaxter L. M."/>
        </authorList>
    </citation>
    <scope>NUCLEOTIDE SEQUENCE [LARGE SCALE GENOMIC DNA]</scope>
</reference>
<sequence length="190" mass="21235">MNKRLDPKKSSQTNVPFVQSVAPGASTRMKSSTMNWTISGSRCAALAPSVPRPLPVRSPTPGERPLRPLLPTAYPNIDMLINEIRNFSLNECMPTLIDEQCSRRYRQVSITYTDPSGGSMIITRRREDGHFDVRVVYSRDFIVAASASPLALLPPPNFRQMVLEMMEIIAKFPKSYYNTISRDSASTGPK</sequence>
<dbReference type="EMBL" id="UPTC01001119">
    <property type="protein sequence ID" value="VBB31140.1"/>
    <property type="molecule type" value="Genomic_DNA"/>
</dbReference>
<dbReference type="STRING" id="6277.A0A498SHA2"/>
<dbReference type="OrthoDB" id="5862210at2759"/>
<name>A0A498SHA2_ACAVI</name>